<accession>A0A679JQY7</accession>
<dbReference type="AlphaFoldDB" id="A0A679JQY7"/>
<sequence length="110" mass="11818">MTGRWLQSGRCAGGAVIPLLGALMFVPAPCRAESAYGSGSASARLHITVVVPPVFRVLDVTPVDGGYEYRVWTNMKSAVIGGREYRFDRIGESTVRVPTAPADTWIVHGL</sequence>
<gene>
    <name evidence="1" type="ORF">VVAX_05126</name>
</gene>
<name>A0A679JQY7_VARPD</name>
<proteinExistence type="predicted"/>
<dbReference type="EMBL" id="LR743507">
    <property type="protein sequence ID" value="CAA2108624.1"/>
    <property type="molecule type" value="Genomic_DNA"/>
</dbReference>
<dbReference type="RefSeq" id="WP_339092620.1">
    <property type="nucleotide sequence ID" value="NZ_LR743507.1"/>
</dbReference>
<organism evidence="1">
    <name type="scientific">Variovorax paradoxus</name>
    <dbReference type="NCBI Taxonomy" id="34073"/>
    <lineage>
        <taxon>Bacteria</taxon>
        <taxon>Pseudomonadati</taxon>
        <taxon>Pseudomonadota</taxon>
        <taxon>Betaproteobacteria</taxon>
        <taxon>Burkholderiales</taxon>
        <taxon>Comamonadaceae</taxon>
        <taxon>Variovorax</taxon>
    </lineage>
</organism>
<protein>
    <submittedName>
        <fullName evidence="1">Uncharacterized protein</fullName>
    </submittedName>
</protein>
<reference evidence="1" key="1">
    <citation type="submission" date="2019-12" db="EMBL/GenBank/DDBJ databases">
        <authorList>
            <person name="Cremers G."/>
        </authorList>
    </citation>
    <scope>NUCLEOTIDE SEQUENCE</scope>
    <source>
        <strain evidence="1">Vvax</strain>
    </source>
</reference>
<evidence type="ECO:0000313" key="1">
    <source>
        <dbReference type="EMBL" id="CAA2108624.1"/>
    </source>
</evidence>